<evidence type="ECO:0000256" key="4">
    <source>
        <dbReference type="ARBA" id="ARBA00023242"/>
    </source>
</evidence>
<feature type="compositionally biased region" description="Low complexity" evidence="5">
    <location>
        <begin position="917"/>
        <end position="930"/>
    </location>
</feature>
<dbReference type="InterPro" id="IPR007219">
    <property type="entry name" value="XnlR_reg_dom"/>
</dbReference>
<evidence type="ECO:0000259" key="6">
    <source>
        <dbReference type="PROSITE" id="PS50048"/>
    </source>
</evidence>
<feature type="compositionally biased region" description="Acidic residues" evidence="5">
    <location>
        <begin position="142"/>
        <end position="151"/>
    </location>
</feature>
<dbReference type="AlphaFoldDB" id="A0A1X2I112"/>
<dbReference type="GO" id="GO:0005634">
    <property type="term" value="C:nucleus"/>
    <property type="evidence" value="ECO:0007669"/>
    <property type="project" value="UniProtKB-SubCell"/>
</dbReference>
<feature type="compositionally biased region" description="Low complexity" evidence="5">
    <location>
        <begin position="884"/>
        <end position="906"/>
    </location>
</feature>
<feature type="domain" description="Zn(2)-C6 fungal-type" evidence="6">
    <location>
        <begin position="49"/>
        <end position="80"/>
    </location>
</feature>
<organism evidence="7 8">
    <name type="scientific">Absidia repens</name>
    <dbReference type="NCBI Taxonomy" id="90262"/>
    <lineage>
        <taxon>Eukaryota</taxon>
        <taxon>Fungi</taxon>
        <taxon>Fungi incertae sedis</taxon>
        <taxon>Mucoromycota</taxon>
        <taxon>Mucoromycotina</taxon>
        <taxon>Mucoromycetes</taxon>
        <taxon>Mucorales</taxon>
        <taxon>Cunninghamellaceae</taxon>
        <taxon>Absidia</taxon>
    </lineage>
</organism>
<accession>A0A1X2I112</accession>
<protein>
    <submittedName>
        <fullName evidence="7">Fungal-specific transcription factor domain-domain-containing protein</fullName>
    </submittedName>
</protein>
<feature type="region of interest" description="Disordered" evidence="5">
    <location>
        <begin position="124"/>
        <end position="168"/>
    </location>
</feature>
<evidence type="ECO:0000313" key="8">
    <source>
        <dbReference type="Proteomes" id="UP000193560"/>
    </source>
</evidence>
<comment type="subcellular location">
    <subcellularLocation>
        <location evidence="1">Nucleus</location>
    </subcellularLocation>
</comment>
<feature type="compositionally biased region" description="Low complexity" evidence="5">
    <location>
        <begin position="760"/>
        <end position="773"/>
    </location>
</feature>
<dbReference type="PROSITE" id="PS50048">
    <property type="entry name" value="ZN2_CY6_FUNGAL_2"/>
    <property type="match status" value="1"/>
</dbReference>
<evidence type="ECO:0000256" key="3">
    <source>
        <dbReference type="ARBA" id="ARBA00023125"/>
    </source>
</evidence>
<keyword evidence="3" id="KW-0238">DNA-binding</keyword>
<reference evidence="7 8" key="1">
    <citation type="submission" date="2016-07" db="EMBL/GenBank/DDBJ databases">
        <title>Pervasive Adenine N6-methylation of Active Genes in Fungi.</title>
        <authorList>
            <consortium name="DOE Joint Genome Institute"/>
            <person name="Mondo S.J."/>
            <person name="Dannebaum R.O."/>
            <person name="Kuo R.C."/>
            <person name="Labutti K."/>
            <person name="Haridas S."/>
            <person name="Kuo A."/>
            <person name="Salamov A."/>
            <person name="Ahrendt S.R."/>
            <person name="Lipzen A."/>
            <person name="Sullivan W."/>
            <person name="Andreopoulos W.B."/>
            <person name="Clum A."/>
            <person name="Lindquist E."/>
            <person name="Daum C."/>
            <person name="Ramamoorthy G.K."/>
            <person name="Gryganskyi A."/>
            <person name="Culley D."/>
            <person name="Magnuson J.K."/>
            <person name="James T.Y."/>
            <person name="O'Malley M.A."/>
            <person name="Stajich J.E."/>
            <person name="Spatafora J.W."/>
            <person name="Visel A."/>
            <person name="Grigoriev I.V."/>
        </authorList>
    </citation>
    <scope>NUCLEOTIDE SEQUENCE [LARGE SCALE GENOMIC DNA]</scope>
    <source>
        <strain evidence="7 8">NRRL 1336</strain>
    </source>
</reference>
<evidence type="ECO:0000256" key="5">
    <source>
        <dbReference type="SAM" id="MobiDB-lite"/>
    </source>
</evidence>
<keyword evidence="8" id="KW-1185">Reference proteome</keyword>
<evidence type="ECO:0000313" key="7">
    <source>
        <dbReference type="EMBL" id="ORZ07105.1"/>
    </source>
</evidence>
<proteinExistence type="predicted"/>
<feature type="compositionally biased region" description="Polar residues" evidence="5">
    <location>
        <begin position="475"/>
        <end position="488"/>
    </location>
</feature>
<dbReference type="GO" id="GO:0003677">
    <property type="term" value="F:DNA binding"/>
    <property type="evidence" value="ECO:0007669"/>
    <property type="project" value="UniProtKB-KW"/>
</dbReference>
<dbReference type="InterPro" id="IPR050987">
    <property type="entry name" value="AtrR-like"/>
</dbReference>
<comment type="caution">
    <text evidence="7">The sequence shown here is derived from an EMBL/GenBank/DDBJ whole genome shotgun (WGS) entry which is preliminary data.</text>
</comment>
<dbReference type="OrthoDB" id="2110361at2759"/>
<feature type="region of interest" description="Disordered" evidence="5">
    <location>
        <begin position="743"/>
        <end position="773"/>
    </location>
</feature>
<dbReference type="SMART" id="SM00906">
    <property type="entry name" value="Fungal_trans"/>
    <property type="match status" value="1"/>
</dbReference>
<dbReference type="InterPro" id="IPR036864">
    <property type="entry name" value="Zn2-C6_fun-type_DNA-bd_sf"/>
</dbReference>
<dbReference type="PROSITE" id="PS00463">
    <property type="entry name" value="ZN2_CY6_FUNGAL_1"/>
    <property type="match status" value="1"/>
</dbReference>
<dbReference type="Proteomes" id="UP000193560">
    <property type="component" value="Unassembled WGS sequence"/>
</dbReference>
<dbReference type="CDD" id="cd12148">
    <property type="entry name" value="fungal_TF_MHR"/>
    <property type="match status" value="1"/>
</dbReference>
<feature type="region of interest" description="Disordered" evidence="5">
    <location>
        <begin position="469"/>
        <end position="494"/>
    </location>
</feature>
<dbReference type="STRING" id="90262.A0A1X2I112"/>
<dbReference type="GO" id="GO:0000981">
    <property type="term" value="F:DNA-binding transcription factor activity, RNA polymerase II-specific"/>
    <property type="evidence" value="ECO:0007669"/>
    <property type="project" value="InterPro"/>
</dbReference>
<dbReference type="GO" id="GO:0008270">
    <property type="term" value="F:zinc ion binding"/>
    <property type="evidence" value="ECO:0007669"/>
    <property type="project" value="InterPro"/>
</dbReference>
<dbReference type="PANTHER" id="PTHR46910">
    <property type="entry name" value="TRANSCRIPTION FACTOR PDR1"/>
    <property type="match status" value="1"/>
</dbReference>
<keyword evidence="2" id="KW-0479">Metal-binding</keyword>
<feature type="region of interest" description="Disordered" evidence="5">
    <location>
        <begin position="813"/>
        <end position="956"/>
    </location>
</feature>
<feature type="compositionally biased region" description="Low complexity" evidence="5">
    <location>
        <begin position="13"/>
        <end position="38"/>
    </location>
</feature>
<dbReference type="Pfam" id="PF04082">
    <property type="entry name" value="Fungal_trans"/>
    <property type="match status" value="1"/>
</dbReference>
<dbReference type="EMBL" id="MCGE01000036">
    <property type="protein sequence ID" value="ORZ07105.1"/>
    <property type="molecule type" value="Genomic_DNA"/>
</dbReference>
<name>A0A1X2I112_9FUNG</name>
<dbReference type="Pfam" id="PF00172">
    <property type="entry name" value="Zn_clus"/>
    <property type="match status" value="1"/>
</dbReference>
<dbReference type="InterPro" id="IPR001138">
    <property type="entry name" value="Zn2Cys6_DnaBD"/>
</dbReference>
<dbReference type="Gene3D" id="4.10.240.10">
    <property type="entry name" value="Zn(2)-C6 fungal-type DNA-binding domain"/>
    <property type="match status" value="1"/>
</dbReference>
<evidence type="ECO:0000256" key="2">
    <source>
        <dbReference type="ARBA" id="ARBA00022723"/>
    </source>
</evidence>
<sequence>MMDPDYGMAALGTPTYSTTPMTSSQQQQTQQQSLSSSPVPLKRTRAKRSCDFCRQRKSKCDADISSPCTNCKAWGYTCEFQTVRKKRGPPSVYVDNLEKRCKKMESLLMQLTNTTIKDLEQNDFRPTHQRNISDPAVVSDSSSDDDDDDEGGGSYSPGQQQQQHDADDEGSIVNRLDRLDIHDYDSIKYTGQSAGLELLDQDLFKSKPYIAWPGRRDMVLQMMADDQLMVVRTEKSATTGKLDTRLDVGLSITSALPDSTMATATGAGATVTATNKPSKSLVDQMVKLYFTHLHISLPIINKARFLQLYQSQSTKLPKVLLHAMLAVAFRFAAHHSLLPTKTTATTTTLMEHHSDYYFRKVMKQLRDTARSRLCHVQAGLLATLYLDMDGDDVASIQWHTLGKAIRMAQDLGLHRSCDNWQLPPSEIETRHRVFYACYALDRWIGARAGKPLTILDRDFDTTLPSMYEISDTDDTGANKNKLPNTTSEQQQQQPKQPIYRAFVLWVKLSEILGRVLKALYAPSAKKSNSNANLDDPMILVVFDRRLKHWQSLLEETVDGTTLPLVQSVGLQIYYNTVLLLLRRPFLSLSKYLTLEQLVTESREISLKVASDIFHLVEQNSILLSATNDNTQYFGSSYLLPTCYIYAMFLSSLAHLAIVLQDRTNVEKRQALWSSIDLIQSHQRLCASRRALEILHMLVTLHEIQTIENHNNNNHGNDLKSIKLEKSYDDGFYLHNDSFYIPPGQQRDPASSLSDFHNNNHHLPPQQQHHQQQYQQHYMIPAPTIVESEMPKTHWFQRYVNTSVVGGVPTEIQHEVQSDLSQQQQQQQQQSHYPYTYPPVSAPAQGSATTPMTLHRSMHTNQHNNNNSNNGQPMFYSPYIPNLTSSSASASSSASPSMSCTVTTTTTPHYSSGGAELSTITATTTSSSNGTHDAQHTSLPYDHDHHHHHHHHSNTSDTLLLAPTSVLQHDTPTVVATAAATAATPSTLSPSNLNWHDWQYYVNQHHHQSTPHSFTTPSSSN</sequence>
<feature type="region of interest" description="Disordered" evidence="5">
    <location>
        <begin position="1"/>
        <end position="43"/>
    </location>
</feature>
<dbReference type="SMART" id="SM00066">
    <property type="entry name" value="GAL4"/>
    <property type="match status" value="1"/>
</dbReference>
<keyword evidence="4" id="KW-0539">Nucleus</keyword>
<dbReference type="PANTHER" id="PTHR46910:SF3">
    <property type="entry name" value="HALOTOLERANCE PROTEIN 9-RELATED"/>
    <property type="match status" value="1"/>
</dbReference>
<dbReference type="SUPFAM" id="SSF57701">
    <property type="entry name" value="Zn2/Cys6 DNA-binding domain"/>
    <property type="match status" value="1"/>
</dbReference>
<gene>
    <name evidence="7" type="ORF">BCR42DRAFT_496021</name>
</gene>
<feature type="compositionally biased region" description="Low complexity" evidence="5">
    <location>
        <begin position="860"/>
        <end position="869"/>
    </location>
</feature>
<evidence type="ECO:0000256" key="1">
    <source>
        <dbReference type="ARBA" id="ARBA00004123"/>
    </source>
</evidence>
<dbReference type="CDD" id="cd00067">
    <property type="entry name" value="GAL4"/>
    <property type="match status" value="1"/>
</dbReference>
<dbReference type="GO" id="GO:0006351">
    <property type="term" value="P:DNA-templated transcription"/>
    <property type="evidence" value="ECO:0007669"/>
    <property type="project" value="InterPro"/>
</dbReference>